<sequence>MKAKSKKTEWMLPMDFPVDDLFEVSEALKTASLLTPAYLPTDAGIYEPAVYFYARDQGVQTVILPDRNVASRIAQLAKGKETTNDKQLKLSAALLGFAQLLNIDFEPSVSFHELAHRCGNTSAADELGWFRAADNAPPQDMLNVALGRTNRVSRTYTPVEAPHLNLELPLKRWNRNYITALKILELDLAPGRQIDKMLRLLDWMSTSLVFAGPALMLACVYLGTHSPARKNVFKNSRSADRMAAIAGVRNAAWDITHLSDFILRSNESADLGNVQYLLASFDAHLKLTTNLLMTVGREGSDASLIAAGLAQWWGTKDAQRIAHEVGIQLRRIHSDSHVPKTSGDPEYIPKLILLGERLVMGAI</sequence>
<keyword evidence="1" id="KW-0472">Membrane</keyword>
<comment type="caution">
    <text evidence="2">The sequence shown here is derived from an EMBL/GenBank/DDBJ whole genome shotgun (WGS) entry which is preliminary data.</text>
</comment>
<dbReference type="Proteomes" id="UP000814078">
    <property type="component" value="Unassembled WGS sequence"/>
</dbReference>
<dbReference type="EMBL" id="WKCM01000039">
    <property type="protein sequence ID" value="MCF5320676.1"/>
    <property type="molecule type" value="Genomic_DNA"/>
</dbReference>
<keyword evidence="1" id="KW-1133">Transmembrane helix</keyword>
<evidence type="ECO:0000313" key="2">
    <source>
        <dbReference type="EMBL" id="MCF5320676.1"/>
    </source>
</evidence>
<keyword evidence="3" id="KW-1185">Reference proteome</keyword>
<gene>
    <name evidence="2" type="ORF">GIW13_20530</name>
</gene>
<name>A0ABS9GAE7_9PSED</name>
<keyword evidence="1" id="KW-0812">Transmembrane</keyword>
<reference evidence="2 3" key="1">
    <citation type="submission" date="2019-11" db="EMBL/GenBank/DDBJ databases">
        <title>Epiphytic Pseudomonas syringae from cherry orchards.</title>
        <authorList>
            <person name="Hulin M.T."/>
        </authorList>
    </citation>
    <scope>NUCLEOTIDE SEQUENCE [LARGE SCALE GENOMIC DNA]</scope>
    <source>
        <strain evidence="2 3">PA-5-11C</strain>
    </source>
</reference>
<organism evidence="2 3">
    <name type="scientific">Pseudomonas simiae</name>
    <dbReference type="NCBI Taxonomy" id="321846"/>
    <lineage>
        <taxon>Bacteria</taxon>
        <taxon>Pseudomonadati</taxon>
        <taxon>Pseudomonadota</taxon>
        <taxon>Gammaproteobacteria</taxon>
        <taxon>Pseudomonadales</taxon>
        <taxon>Pseudomonadaceae</taxon>
        <taxon>Pseudomonas</taxon>
    </lineage>
</organism>
<protein>
    <submittedName>
        <fullName evidence="2">Uncharacterized protein</fullName>
    </submittedName>
</protein>
<accession>A0ABS9GAE7</accession>
<proteinExistence type="predicted"/>
<feature type="transmembrane region" description="Helical" evidence="1">
    <location>
        <begin position="200"/>
        <end position="223"/>
    </location>
</feature>
<evidence type="ECO:0000313" key="3">
    <source>
        <dbReference type="Proteomes" id="UP000814078"/>
    </source>
</evidence>
<dbReference type="RefSeq" id="WP_164673119.1">
    <property type="nucleotide sequence ID" value="NZ_WKCH01000033.1"/>
</dbReference>
<evidence type="ECO:0000256" key="1">
    <source>
        <dbReference type="SAM" id="Phobius"/>
    </source>
</evidence>